<dbReference type="Proteomes" id="UP000006882">
    <property type="component" value="Chromosome G6"/>
</dbReference>
<evidence type="ECO:0000313" key="2">
    <source>
        <dbReference type="Proteomes" id="UP000006882"/>
    </source>
</evidence>
<dbReference type="EMBL" id="CM007656">
    <property type="protein sequence ID" value="ONI03569.1"/>
    <property type="molecule type" value="Genomic_DNA"/>
</dbReference>
<name>A0A251NW88_PRUPE</name>
<proteinExistence type="predicted"/>
<protein>
    <submittedName>
        <fullName evidence="1">Uncharacterized protein</fullName>
    </submittedName>
</protein>
<dbReference type="Gramene" id="ONI03569">
    <property type="protein sequence ID" value="ONI03569"/>
    <property type="gene ID" value="PRUPE_6G265800"/>
</dbReference>
<sequence length="81" mass="9566">MPANHLYTHYLFIPLQISHGPYFSLSFPKSSFIDANHLLLRQHILEILCNVLSHITTLIQRFEHPLFSLSFHILEDFNEFT</sequence>
<accession>A0A251NW88</accession>
<evidence type="ECO:0000313" key="1">
    <source>
        <dbReference type="EMBL" id="ONI03569.1"/>
    </source>
</evidence>
<reference evidence="1 2" key="1">
    <citation type="journal article" date="2013" name="Nat. Genet.">
        <title>The high-quality draft genome of peach (Prunus persica) identifies unique patterns of genetic diversity, domestication and genome evolution.</title>
        <authorList>
            <consortium name="International Peach Genome Initiative"/>
            <person name="Verde I."/>
            <person name="Abbott A.G."/>
            <person name="Scalabrin S."/>
            <person name="Jung S."/>
            <person name="Shu S."/>
            <person name="Marroni F."/>
            <person name="Zhebentyayeva T."/>
            <person name="Dettori M.T."/>
            <person name="Grimwood J."/>
            <person name="Cattonaro F."/>
            <person name="Zuccolo A."/>
            <person name="Rossini L."/>
            <person name="Jenkins J."/>
            <person name="Vendramin E."/>
            <person name="Meisel L.A."/>
            <person name="Decroocq V."/>
            <person name="Sosinski B."/>
            <person name="Prochnik S."/>
            <person name="Mitros T."/>
            <person name="Policriti A."/>
            <person name="Cipriani G."/>
            <person name="Dondini L."/>
            <person name="Ficklin S."/>
            <person name="Goodstein D.M."/>
            <person name="Xuan P."/>
            <person name="Del Fabbro C."/>
            <person name="Aramini V."/>
            <person name="Copetti D."/>
            <person name="Gonzalez S."/>
            <person name="Horner D.S."/>
            <person name="Falchi R."/>
            <person name="Lucas S."/>
            <person name="Mica E."/>
            <person name="Maldonado J."/>
            <person name="Lazzari B."/>
            <person name="Bielenberg D."/>
            <person name="Pirona R."/>
            <person name="Miculan M."/>
            <person name="Barakat A."/>
            <person name="Testolin R."/>
            <person name="Stella A."/>
            <person name="Tartarini S."/>
            <person name="Tonutti P."/>
            <person name="Arus P."/>
            <person name="Orellana A."/>
            <person name="Wells C."/>
            <person name="Main D."/>
            <person name="Vizzotto G."/>
            <person name="Silva H."/>
            <person name="Salamini F."/>
            <person name="Schmutz J."/>
            <person name="Morgante M."/>
            <person name="Rokhsar D.S."/>
        </authorList>
    </citation>
    <scope>NUCLEOTIDE SEQUENCE [LARGE SCALE GENOMIC DNA]</scope>
    <source>
        <strain evidence="2">cv. Nemared</strain>
    </source>
</reference>
<dbReference type="AlphaFoldDB" id="A0A251NW88"/>
<keyword evidence="2" id="KW-1185">Reference proteome</keyword>
<gene>
    <name evidence="1" type="ORF">PRUPE_6G265800</name>
</gene>
<organism evidence="1 2">
    <name type="scientific">Prunus persica</name>
    <name type="common">Peach</name>
    <name type="synonym">Amygdalus persica</name>
    <dbReference type="NCBI Taxonomy" id="3760"/>
    <lineage>
        <taxon>Eukaryota</taxon>
        <taxon>Viridiplantae</taxon>
        <taxon>Streptophyta</taxon>
        <taxon>Embryophyta</taxon>
        <taxon>Tracheophyta</taxon>
        <taxon>Spermatophyta</taxon>
        <taxon>Magnoliopsida</taxon>
        <taxon>eudicotyledons</taxon>
        <taxon>Gunneridae</taxon>
        <taxon>Pentapetalae</taxon>
        <taxon>rosids</taxon>
        <taxon>fabids</taxon>
        <taxon>Rosales</taxon>
        <taxon>Rosaceae</taxon>
        <taxon>Amygdaloideae</taxon>
        <taxon>Amygdaleae</taxon>
        <taxon>Prunus</taxon>
    </lineage>
</organism>